<name>A0A7K7GJT9_ERIRU</name>
<reference evidence="3 4" key="1">
    <citation type="submission" date="2019-09" db="EMBL/GenBank/DDBJ databases">
        <title>Bird 10,000 Genomes (B10K) Project - Family phase.</title>
        <authorList>
            <person name="Zhang G."/>
        </authorList>
    </citation>
    <scope>NUCLEOTIDE SEQUENCE [LARGE SCALE GENOMIC DNA]</scope>
    <source>
        <strain evidence="3">OUT-0015</strain>
        <tissue evidence="3">Blood</tissue>
    </source>
</reference>
<dbReference type="GO" id="GO:0043374">
    <property type="term" value="P:CD8-positive, alpha-beta T cell differentiation"/>
    <property type="evidence" value="ECO:0007669"/>
    <property type="project" value="TreeGrafter"/>
</dbReference>
<dbReference type="Pfam" id="PF00229">
    <property type="entry name" value="TNF"/>
    <property type="match status" value="1"/>
</dbReference>
<accession>A0A7K7GJT9</accession>
<sequence>GNTLDDYSKILQSVPPKGAVAYMRVSRAGNSSKLSLVEKGVCENMHCKSQELVIKEQGTYLIFCHLNFHFPNCSKSPIDLKTELLVNDMVHKQSLSTFCAPETCQNKAFKNSFQVHLTELDVQDRISVTLNHPQFLNDVSLPNENVLGVWRYNDGM</sequence>
<comment type="similarity">
    <text evidence="1">Belongs to the tumor necrosis factor family.</text>
</comment>
<protein>
    <submittedName>
        <fullName evidence="3">TNFL8 factor</fullName>
    </submittedName>
</protein>
<keyword evidence="4" id="KW-1185">Reference proteome</keyword>
<feature type="domain" description="THD" evidence="2">
    <location>
        <begin position="43"/>
        <end position="150"/>
    </location>
</feature>
<dbReference type="PANTHER" id="PTHR32163">
    <property type="entry name" value="TUMOR NECROSIS FACTOR LIGAND SUPERFAMILY MEMBER 8"/>
    <property type="match status" value="1"/>
</dbReference>
<feature type="non-terminal residue" evidence="3">
    <location>
        <position position="156"/>
    </location>
</feature>
<dbReference type="AlphaFoldDB" id="A0A7K7GJT9"/>
<dbReference type="PANTHER" id="PTHR32163:SF1">
    <property type="entry name" value="TUMOR NECROSIS FACTOR LIGAND SUPERFAMILY MEMBER 8"/>
    <property type="match status" value="1"/>
</dbReference>
<dbReference type="InterPro" id="IPR006052">
    <property type="entry name" value="TNF_dom"/>
</dbReference>
<organism evidence="3 4">
    <name type="scientific">Erithacus rubecula</name>
    <name type="common">European robin</name>
    <dbReference type="NCBI Taxonomy" id="37610"/>
    <lineage>
        <taxon>Eukaryota</taxon>
        <taxon>Metazoa</taxon>
        <taxon>Chordata</taxon>
        <taxon>Craniata</taxon>
        <taxon>Vertebrata</taxon>
        <taxon>Euteleostomi</taxon>
        <taxon>Archelosauria</taxon>
        <taxon>Archosauria</taxon>
        <taxon>Dinosauria</taxon>
        <taxon>Saurischia</taxon>
        <taxon>Theropoda</taxon>
        <taxon>Coelurosauria</taxon>
        <taxon>Aves</taxon>
        <taxon>Neognathae</taxon>
        <taxon>Neoaves</taxon>
        <taxon>Telluraves</taxon>
        <taxon>Australaves</taxon>
        <taxon>Passeriformes</taxon>
        <taxon>Turdidae</taxon>
        <taxon>Erithacus</taxon>
    </lineage>
</organism>
<evidence type="ECO:0000256" key="1">
    <source>
        <dbReference type="ARBA" id="ARBA00008670"/>
    </source>
</evidence>
<dbReference type="GO" id="GO:0005164">
    <property type="term" value="F:tumor necrosis factor receptor binding"/>
    <property type="evidence" value="ECO:0007669"/>
    <property type="project" value="InterPro"/>
</dbReference>
<evidence type="ECO:0000313" key="3">
    <source>
        <dbReference type="EMBL" id="NWY69755.1"/>
    </source>
</evidence>
<dbReference type="InterPro" id="IPR053104">
    <property type="entry name" value="TNF_ligand_SF_member_8"/>
</dbReference>
<dbReference type="GO" id="GO:0006955">
    <property type="term" value="P:immune response"/>
    <property type="evidence" value="ECO:0007669"/>
    <property type="project" value="InterPro"/>
</dbReference>
<comment type="caution">
    <text evidence="3">The sequence shown here is derived from an EMBL/GenBank/DDBJ whole genome shotgun (WGS) entry which is preliminary data.</text>
</comment>
<dbReference type="GO" id="GO:0016020">
    <property type="term" value="C:membrane"/>
    <property type="evidence" value="ECO:0007669"/>
    <property type="project" value="InterPro"/>
</dbReference>
<dbReference type="InterPro" id="IPR008983">
    <property type="entry name" value="Tumour_necrosis_fac-like_dom"/>
</dbReference>
<dbReference type="SUPFAM" id="SSF49842">
    <property type="entry name" value="TNF-like"/>
    <property type="match status" value="1"/>
</dbReference>
<gene>
    <name evidence="3" type="primary">Tnfsf8</name>
    <name evidence="3" type="ORF">ERIRUB_R11402</name>
</gene>
<dbReference type="Proteomes" id="UP000529965">
    <property type="component" value="Unassembled WGS sequence"/>
</dbReference>
<evidence type="ECO:0000313" key="4">
    <source>
        <dbReference type="Proteomes" id="UP000529965"/>
    </source>
</evidence>
<proteinExistence type="inferred from homology"/>
<dbReference type="EMBL" id="VZSK01001191">
    <property type="protein sequence ID" value="NWY69755.1"/>
    <property type="molecule type" value="Genomic_DNA"/>
</dbReference>
<evidence type="ECO:0000259" key="2">
    <source>
        <dbReference type="Pfam" id="PF00229"/>
    </source>
</evidence>
<dbReference type="Gene3D" id="2.60.120.40">
    <property type="match status" value="1"/>
</dbReference>
<feature type="non-terminal residue" evidence="3">
    <location>
        <position position="1"/>
    </location>
</feature>